<dbReference type="AlphaFoldDB" id="A0A426YYE0"/>
<gene>
    <name evidence="2" type="ORF">B296_00026871</name>
</gene>
<accession>A0A426YYE0</accession>
<reference evidence="2 3" key="1">
    <citation type="journal article" date="2014" name="Agronomy (Basel)">
        <title>A Draft Genome Sequence for Ensete ventricosum, the Drought-Tolerant Tree Against Hunger.</title>
        <authorList>
            <person name="Harrison J."/>
            <person name="Moore K.A."/>
            <person name="Paszkiewicz K."/>
            <person name="Jones T."/>
            <person name="Grant M."/>
            <person name="Ambacheew D."/>
            <person name="Muzemil S."/>
            <person name="Studholme D.J."/>
        </authorList>
    </citation>
    <scope>NUCLEOTIDE SEQUENCE [LARGE SCALE GENOMIC DNA]</scope>
</reference>
<proteinExistence type="predicted"/>
<feature type="compositionally biased region" description="Basic residues" evidence="1">
    <location>
        <begin position="113"/>
        <end position="122"/>
    </location>
</feature>
<feature type="region of interest" description="Disordered" evidence="1">
    <location>
        <begin position="1"/>
        <end position="21"/>
    </location>
</feature>
<feature type="compositionally biased region" description="Basic and acidic residues" evidence="1">
    <location>
        <begin position="102"/>
        <end position="112"/>
    </location>
</feature>
<organism evidence="2 3">
    <name type="scientific">Ensete ventricosum</name>
    <name type="common">Abyssinian banana</name>
    <name type="synonym">Musa ensete</name>
    <dbReference type="NCBI Taxonomy" id="4639"/>
    <lineage>
        <taxon>Eukaryota</taxon>
        <taxon>Viridiplantae</taxon>
        <taxon>Streptophyta</taxon>
        <taxon>Embryophyta</taxon>
        <taxon>Tracheophyta</taxon>
        <taxon>Spermatophyta</taxon>
        <taxon>Magnoliopsida</taxon>
        <taxon>Liliopsida</taxon>
        <taxon>Zingiberales</taxon>
        <taxon>Musaceae</taxon>
        <taxon>Ensete</taxon>
    </lineage>
</organism>
<evidence type="ECO:0000256" key="1">
    <source>
        <dbReference type="SAM" id="MobiDB-lite"/>
    </source>
</evidence>
<name>A0A426YYE0_ENSVE</name>
<dbReference type="Proteomes" id="UP000287651">
    <property type="component" value="Unassembled WGS sequence"/>
</dbReference>
<dbReference type="EMBL" id="AMZH03009519">
    <property type="protein sequence ID" value="RRT56681.1"/>
    <property type="molecule type" value="Genomic_DNA"/>
</dbReference>
<comment type="caution">
    <text evidence="2">The sequence shown here is derived from an EMBL/GenBank/DDBJ whole genome shotgun (WGS) entry which is preliminary data.</text>
</comment>
<evidence type="ECO:0000313" key="3">
    <source>
        <dbReference type="Proteomes" id="UP000287651"/>
    </source>
</evidence>
<protein>
    <submittedName>
        <fullName evidence="2">Uncharacterized protein</fullName>
    </submittedName>
</protein>
<feature type="region of interest" description="Disordered" evidence="1">
    <location>
        <begin position="72"/>
        <end position="122"/>
    </location>
</feature>
<feature type="compositionally biased region" description="Basic and acidic residues" evidence="1">
    <location>
        <begin position="72"/>
        <end position="95"/>
    </location>
</feature>
<evidence type="ECO:0000313" key="2">
    <source>
        <dbReference type="EMBL" id="RRT56681.1"/>
    </source>
</evidence>
<sequence length="284" mass="30674">MEGTRFSASPVADMNSRSSWQSSSALLNALPPLLQQKQRDARKAAAYLNIFPEQQCAGLLRTRYGLELHGRRSSWDGRKEGKDRRPPARSDKEDGQGAIAMREPEASGEGDRRSKRTGARTPRGKRKVFGFVLLEPLKQCSILALGGMVVTVRATTVAPQDGDQKLVDLLGAVLQFRSTIKISINGHMISSSNIASLSAAASVRRTAGLVTAQRDHGTTLLYLMLITYHFQEARSCSGEGKAIGGGRGGDGVTISDSQELLLELGVPVVLDVVVRPAWELGSYD</sequence>